<dbReference type="GO" id="GO:0008641">
    <property type="term" value="F:ubiquitin-like modifier activating enzyme activity"/>
    <property type="evidence" value="ECO:0007669"/>
    <property type="project" value="InterPro"/>
</dbReference>
<proteinExistence type="predicted"/>
<keyword evidence="2" id="KW-0548">Nucleotidyltransferase</keyword>
<dbReference type="Pfam" id="PF00899">
    <property type="entry name" value="ThiF"/>
    <property type="match status" value="1"/>
</dbReference>
<dbReference type="SUPFAM" id="SSF69572">
    <property type="entry name" value="Activating enzymes of the ubiquitin-like proteins"/>
    <property type="match status" value="1"/>
</dbReference>
<keyword evidence="3" id="KW-1185">Reference proteome</keyword>
<dbReference type="Gene3D" id="3.40.50.720">
    <property type="entry name" value="NAD(P)-binding Rossmann-like Domain"/>
    <property type="match status" value="1"/>
</dbReference>
<evidence type="ECO:0000259" key="1">
    <source>
        <dbReference type="Pfam" id="PF00899"/>
    </source>
</evidence>
<dbReference type="EMBL" id="JABWDY010018933">
    <property type="protein sequence ID" value="KAF5194287.1"/>
    <property type="molecule type" value="Genomic_DNA"/>
</dbReference>
<comment type="caution">
    <text evidence="2">The sequence shown here is derived from an EMBL/GenBank/DDBJ whole genome shotgun (WGS) entry which is preliminary data.</text>
</comment>
<protein>
    <submittedName>
        <fullName evidence="2">Adenylyltransferase and sulfurtransferase mocs3</fullName>
    </submittedName>
</protein>
<dbReference type="InterPro" id="IPR035985">
    <property type="entry name" value="Ubiquitin-activating_enz"/>
</dbReference>
<evidence type="ECO:0000313" key="3">
    <source>
        <dbReference type="Proteomes" id="UP000554482"/>
    </source>
</evidence>
<dbReference type="InterPro" id="IPR000594">
    <property type="entry name" value="ThiF_NAD_FAD-bd"/>
</dbReference>
<organism evidence="2 3">
    <name type="scientific">Thalictrum thalictroides</name>
    <name type="common">Rue-anemone</name>
    <name type="synonym">Anemone thalictroides</name>
    <dbReference type="NCBI Taxonomy" id="46969"/>
    <lineage>
        <taxon>Eukaryota</taxon>
        <taxon>Viridiplantae</taxon>
        <taxon>Streptophyta</taxon>
        <taxon>Embryophyta</taxon>
        <taxon>Tracheophyta</taxon>
        <taxon>Spermatophyta</taxon>
        <taxon>Magnoliopsida</taxon>
        <taxon>Ranunculales</taxon>
        <taxon>Ranunculaceae</taxon>
        <taxon>Thalictroideae</taxon>
        <taxon>Thalictrum</taxon>
    </lineage>
</organism>
<gene>
    <name evidence="2" type="ORF">FRX31_016126</name>
</gene>
<name>A0A7J6WBG4_THATH</name>
<dbReference type="OrthoDB" id="10261062at2759"/>
<feature type="domain" description="THIF-type NAD/FAD binding fold" evidence="1">
    <location>
        <begin position="69"/>
        <end position="167"/>
    </location>
</feature>
<accession>A0A7J6WBG4</accession>
<reference evidence="2 3" key="1">
    <citation type="submission" date="2020-06" db="EMBL/GenBank/DDBJ databases">
        <title>Transcriptomic and genomic resources for Thalictrum thalictroides and T. hernandezii: Facilitating candidate gene discovery in an emerging model plant lineage.</title>
        <authorList>
            <person name="Arias T."/>
            <person name="Riano-Pachon D.M."/>
            <person name="Di Stilio V.S."/>
        </authorList>
    </citation>
    <scope>NUCLEOTIDE SEQUENCE [LARGE SCALE GENOMIC DNA]</scope>
    <source>
        <strain evidence="3">cv. WT478/WT964</strain>
        <tissue evidence="2">Leaves</tissue>
    </source>
</reference>
<keyword evidence="2" id="KW-0808">Transferase</keyword>
<dbReference type="GO" id="GO:0016779">
    <property type="term" value="F:nucleotidyltransferase activity"/>
    <property type="evidence" value="ECO:0007669"/>
    <property type="project" value="UniProtKB-KW"/>
</dbReference>
<dbReference type="Proteomes" id="UP000554482">
    <property type="component" value="Unassembled WGS sequence"/>
</dbReference>
<evidence type="ECO:0000313" key="2">
    <source>
        <dbReference type="EMBL" id="KAF5194287.1"/>
    </source>
</evidence>
<dbReference type="AlphaFoldDB" id="A0A7J6WBG4"/>
<sequence length="215" mass="23928">MAEHFHISEHNEVVWDVALRRHLSDWEVEEYASLLAALYNASSSFGEEDMKCWVLEKSFKIIVKSYYGVLLGAAVGLEGQLTVYNHEGGPCYRCLFPTPPPTSACQRCSDSGVLGVVPGVIGCLQALEAIKVASSVGEPLSGRMLLFDALSARIRIVKIRGRSIQCEACGEKAAFKQQMFQNFDYEKFTQSPFASNLKKEMYKSVKEEEKQGLES</sequence>